<organism evidence="1 2">
    <name type="scientific">Streptomyces bohaiensis</name>
    <dbReference type="NCBI Taxonomy" id="1431344"/>
    <lineage>
        <taxon>Bacteria</taxon>
        <taxon>Bacillati</taxon>
        <taxon>Actinomycetota</taxon>
        <taxon>Actinomycetes</taxon>
        <taxon>Kitasatosporales</taxon>
        <taxon>Streptomycetaceae</taxon>
        <taxon>Streptomyces</taxon>
    </lineage>
</organism>
<dbReference type="Proteomes" id="UP000727056">
    <property type="component" value="Unassembled WGS sequence"/>
</dbReference>
<reference evidence="1 2" key="1">
    <citation type="submission" date="2020-03" db="EMBL/GenBank/DDBJ databases">
        <title>Draft genome of Streptomyces sp. ventii, isolated from the Axial Seamount in the Pacific Ocean, and resequencing of the two type strains Streptomyces lonarensis strain NCL 716 and Streptomyces bohaiensis strain 11A07.</title>
        <authorList>
            <person name="Loughran R.M."/>
            <person name="Pfannmuller K.M."/>
            <person name="Wasson B.J."/>
            <person name="Deadmond M.C."/>
            <person name="Paddock B.E."/>
            <person name="Koyack M.J."/>
            <person name="Gallegos D.A."/>
            <person name="Mitchell E.A."/>
            <person name="Ushijima B."/>
            <person name="Saw J.H."/>
            <person name="Mcphail K.L."/>
            <person name="Videau P."/>
        </authorList>
    </citation>
    <scope>NUCLEOTIDE SEQUENCE [LARGE SCALE GENOMIC DNA]</scope>
    <source>
        <strain evidence="1 2">11A07</strain>
    </source>
</reference>
<comment type="caution">
    <text evidence="1">The sequence shown here is derived from an EMBL/GenBank/DDBJ whole genome shotgun (WGS) entry which is preliminary data.</text>
</comment>
<proteinExistence type="predicted"/>
<gene>
    <name evidence="1" type="ORF">HCN52_24080</name>
</gene>
<sequence>MTSTSGPRTPREISEDLTRTVLDYDPTAAEVLGMRPGSSAVPDYSPERHEQLIDDLTALRVELDAATAEGAPPLPAEEKRAARLLRERIDTFRAAPLHSELNNLFSPPQKLRTMLILAPLDTAEDWAVLGKRLSRIEDSLAGYRASLTAAARQGTGAAPRQVETVIAQIRDSDAWFRGLADGAPPALHAEVSAGAARAADAMRALGGYLADEYLPAVQDRPDGVGADTYLVGARNFNGADLDLAEAYAYGWEEFHRLHAEMTALAPQILPGSTPRAAMDHLKRHGEAVEGEENIRVWLQEFMDRAIDRLDGTHFDLADRVKQVESMIAPPGGAAAAHYTPPSHDFSRPGRTWLPTMGETRFPTWDLVSTWYHEGVPGHHLQLAQWRHVADTLSTFQVTVGQVSACVEGWALYAERLADELGLLTDPAHRLGYLSEQTLRAARVIIDIGMHLRLRIPAGAGFHDGEIWTPALATEFMLAHTGMEPAYAESEITRYLGLPGQAISYKLGERAWLAGRDAARAAQGDAFDLKTWHMKALS</sequence>
<protein>
    <submittedName>
        <fullName evidence="1">DUF885 domain-containing protein</fullName>
    </submittedName>
</protein>
<feature type="non-terminal residue" evidence="1">
    <location>
        <position position="537"/>
    </location>
</feature>
<dbReference type="Pfam" id="PF05960">
    <property type="entry name" value="DUF885"/>
    <property type="match status" value="1"/>
</dbReference>
<dbReference type="EMBL" id="JAAVJC010000480">
    <property type="protein sequence ID" value="NJQ17923.1"/>
    <property type="molecule type" value="Genomic_DNA"/>
</dbReference>
<dbReference type="PANTHER" id="PTHR33361">
    <property type="entry name" value="GLR0591 PROTEIN"/>
    <property type="match status" value="1"/>
</dbReference>
<name>A0ABX1CJ72_9ACTN</name>
<dbReference type="RefSeq" id="WP_168090535.1">
    <property type="nucleotide sequence ID" value="NZ_JAAVJC010000480.1"/>
</dbReference>
<dbReference type="PANTHER" id="PTHR33361:SF2">
    <property type="entry name" value="DUF885 DOMAIN-CONTAINING PROTEIN"/>
    <property type="match status" value="1"/>
</dbReference>
<evidence type="ECO:0000313" key="1">
    <source>
        <dbReference type="EMBL" id="NJQ17923.1"/>
    </source>
</evidence>
<accession>A0ABX1CJ72</accession>
<evidence type="ECO:0000313" key="2">
    <source>
        <dbReference type="Proteomes" id="UP000727056"/>
    </source>
</evidence>
<keyword evidence="2" id="KW-1185">Reference proteome</keyword>
<dbReference type="InterPro" id="IPR010281">
    <property type="entry name" value="DUF885"/>
</dbReference>